<evidence type="ECO:0000256" key="5">
    <source>
        <dbReference type="ARBA" id="ARBA00022741"/>
    </source>
</evidence>
<dbReference type="AlphaFoldDB" id="A0A7W0CLW9"/>
<dbReference type="EMBL" id="JACDUR010000004">
    <property type="protein sequence ID" value="MBA2893360.1"/>
    <property type="molecule type" value="Genomic_DNA"/>
</dbReference>
<dbReference type="GO" id="GO:0046983">
    <property type="term" value="F:protein dimerization activity"/>
    <property type="evidence" value="ECO:0007669"/>
    <property type="project" value="InterPro"/>
</dbReference>
<evidence type="ECO:0000256" key="4">
    <source>
        <dbReference type="ARBA" id="ARBA00022679"/>
    </source>
</evidence>
<evidence type="ECO:0000313" key="12">
    <source>
        <dbReference type="Proteomes" id="UP000530928"/>
    </source>
</evidence>
<dbReference type="GO" id="GO:0005524">
    <property type="term" value="F:ATP binding"/>
    <property type="evidence" value="ECO:0007669"/>
    <property type="project" value="UniProtKB-KW"/>
</dbReference>
<evidence type="ECO:0000259" key="10">
    <source>
        <dbReference type="SMART" id="SM00387"/>
    </source>
</evidence>
<dbReference type="Pfam" id="PF07730">
    <property type="entry name" value="HisKA_3"/>
    <property type="match status" value="1"/>
</dbReference>
<name>A0A7W0CLW9_9ACTN</name>
<dbReference type="SMART" id="SM00387">
    <property type="entry name" value="HATPase_c"/>
    <property type="match status" value="1"/>
</dbReference>
<comment type="caution">
    <text evidence="11">The sequence shown here is derived from an EMBL/GenBank/DDBJ whole genome shotgun (WGS) entry which is preliminary data.</text>
</comment>
<dbReference type="PANTHER" id="PTHR24421:SF10">
    <property type="entry name" value="NITRATE_NITRITE SENSOR PROTEIN NARQ"/>
    <property type="match status" value="1"/>
</dbReference>
<feature type="domain" description="Histidine kinase/HSP90-like ATPase" evidence="10">
    <location>
        <begin position="275"/>
        <end position="362"/>
    </location>
</feature>
<feature type="transmembrane region" description="Helical" evidence="9">
    <location>
        <begin position="119"/>
        <end position="135"/>
    </location>
</feature>
<evidence type="ECO:0000256" key="3">
    <source>
        <dbReference type="ARBA" id="ARBA00022553"/>
    </source>
</evidence>
<dbReference type="InterPro" id="IPR050482">
    <property type="entry name" value="Sensor_HK_TwoCompSys"/>
</dbReference>
<keyword evidence="8" id="KW-0902">Two-component regulatory system</keyword>
<gene>
    <name evidence="11" type="ORF">HNR30_004714</name>
</gene>
<reference evidence="11 12" key="1">
    <citation type="submission" date="2020-07" db="EMBL/GenBank/DDBJ databases">
        <title>Genomic Encyclopedia of Type Strains, Phase IV (KMG-IV): sequencing the most valuable type-strain genomes for metagenomic binning, comparative biology and taxonomic classification.</title>
        <authorList>
            <person name="Goeker M."/>
        </authorList>
    </citation>
    <scope>NUCLEOTIDE SEQUENCE [LARGE SCALE GENOMIC DNA]</scope>
    <source>
        <strain evidence="11 12">DSM 45533</strain>
    </source>
</reference>
<feature type="transmembrane region" description="Helical" evidence="9">
    <location>
        <begin position="84"/>
        <end position="107"/>
    </location>
</feature>
<evidence type="ECO:0000256" key="6">
    <source>
        <dbReference type="ARBA" id="ARBA00022777"/>
    </source>
</evidence>
<evidence type="ECO:0000256" key="2">
    <source>
        <dbReference type="ARBA" id="ARBA00012438"/>
    </source>
</evidence>
<dbReference type="GO" id="GO:0016020">
    <property type="term" value="C:membrane"/>
    <property type="evidence" value="ECO:0007669"/>
    <property type="project" value="InterPro"/>
</dbReference>
<dbReference type="GO" id="GO:0000155">
    <property type="term" value="F:phosphorelay sensor kinase activity"/>
    <property type="evidence" value="ECO:0007669"/>
    <property type="project" value="InterPro"/>
</dbReference>
<proteinExistence type="predicted"/>
<accession>A0A7W0CLW9</accession>
<keyword evidence="5" id="KW-0547">Nucleotide-binding</keyword>
<evidence type="ECO:0000256" key="1">
    <source>
        <dbReference type="ARBA" id="ARBA00000085"/>
    </source>
</evidence>
<dbReference type="SUPFAM" id="SSF55874">
    <property type="entry name" value="ATPase domain of HSP90 chaperone/DNA topoisomerase II/histidine kinase"/>
    <property type="match status" value="1"/>
</dbReference>
<dbReference type="InterPro" id="IPR036890">
    <property type="entry name" value="HATPase_C_sf"/>
</dbReference>
<dbReference type="InterPro" id="IPR011712">
    <property type="entry name" value="Sig_transdc_His_kin_sub3_dim/P"/>
</dbReference>
<keyword evidence="9" id="KW-1133">Transmembrane helix</keyword>
<dbReference type="Gene3D" id="3.30.565.10">
    <property type="entry name" value="Histidine kinase-like ATPase, C-terminal domain"/>
    <property type="match status" value="1"/>
</dbReference>
<dbReference type="InterPro" id="IPR003594">
    <property type="entry name" value="HATPase_dom"/>
</dbReference>
<dbReference type="EC" id="2.7.13.3" evidence="2"/>
<dbReference type="PANTHER" id="PTHR24421">
    <property type="entry name" value="NITRATE/NITRITE SENSOR PROTEIN NARX-RELATED"/>
    <property type="match status" value="1"/>
</dbReference>
<keyword evidence="6 11" id="KW-0418">Kinase</keyword>
<keyword evidence="9" id="KW-0812">Transmembrane</keyword>
<evidence type="ECO:0000256" key="7">
    <source>
        <dbReference type="ARBA" id="ARBA00022840"/>
    </source>
</evidence>
<keyword evidence="3" id="KW-0597">Phosphoprotein</keyword>
<evidence type="ECO:0000313" key="11">
    <source>
        <dbReference type="EMBL" id="MBA2893360.1"/>
    </source>
</evidence>
<evidence type="ECO:0000256" key="8">
    <source>
        <dbReference type="ARBA" id="ARBA00023012"/>
    </source>
</evidence>
<sequence length="367" mass="38374">MRRTRRQLLSDVLLWAVLSVLVAAAGPDPVTDLPAFLGVTGARVALVGVAVAVGRPWPPAAVLLLSAALPPSMTESLATSDVTWLNPALVDIKVFPVAAITPGVIWYSYLTGRRMTRQWPALAVFAVVTAGGLLIGQWITVLSGLLLAYVLPYGLGLLRRGLSQQRERATQSAEAQARLRERTRIAHDMHDSLGHDLALIAVRAAALEMMDGAHAKAAGELREAASAATERLREIIGLLREDGAAPLVPVGEDVAALVARARDSGMTITLTADGAEPALAHRVVQEGLTNAAKHAPGARVAVSVTASLITVRNGPPAGRHVARSGGLGLAGLRERVRLAGGTLEAGPDGDGYLLTVKLPHEGEAPPR</sequence>
<comment type="catalytic activity">
    <reaction evidence="1">
        <text>ATP + protein L-histidine = ADP + protein N-phospho-L-histidine.</text>
        <dbReference type="EC" id="2.7.13.3"/>
    </reaction>
</comment>
<dbReference type="CDD" id="cd16917">
    <property type="entry name" value="HATPase_UhpB-NarQ-NarX-like"/>
    <property type="match status" value="1"/>
</dbReference>
<evidence type="ECO:0000256" key="9">
    <source>
        <dbReference type="SAM" id="Phobius"/>
    </source>
</evidence>
<organism evidence="11 12">
    <name type="scientific">Nonomuraea soli</name>
    <dbReference type="NCBI Taxonomy" id="1032476"/>
    <lineage>
        <taxon>Bacteria</taxon>
        <taxon>Bacillati</taxon>
        <taxon>Actinomycetota</taxon>
        <taxon>Actinomycetes</taxon>
        <taxon>Streptosporangiales</taxon>
        <taxon>Streptosporangiaceae</taxon>
        <taxon>Nonomuraea</taxon>
    </lineage>
</organism>
<keyword evidence="12" id="KW-1185">Reference proteome</keyword>
<keyword evidence="7" id="KW-0067">ATP-binding</keyword>
<dbReference type="Proteomes" id="UP000530928">
    <property type="component" value="Unassembled WGS sequence"/>
</dbReference>
<dbReference type="RefSeq" id="WP_181612060.1">
    <property type="nucleotide sequence ID" value="NZ_BAABAM010000003.1"/>
</dbReference>
<dbReference type="Gene3D" id="1.20.5.1930">
    <property type="match status" value="1"/>
</dbReference>
<protein>
    <recommendedName>
        <fullName evidence="2">histidine kinase</fullName>
        <ecNumber evidence="2">2.7.13.3</ecNumber>
    </recommendedName>
</protein>
<keyword evidence="4" id="KW-0808">Transferase</keyword>
<keyword evidence="9" id="KW-0472">Membrane</keyword>